<dbReference type="HOGENOM" id="CLU_116318_1_0_9"/>
<protein>
    <submittedName>
        <fullName evidence="2">Putative acetyltransferase</fullName>
    </submittedName>
</protein>
<dbReference type="RefSeq" id="WP_014826526.1">
    <property type="nucleotide sequence ID" value="NC_018068.1"/>
</dbReference>
<dbReference type="Gene3D" id="3.40.630.30">
    <property type="match status" value="1"/>
</dbReference>
<dbReference type="Proteomes" id="UP000002892">
    <property type="component" value="Chromosome"/>
</dbReference>
<dbReference type="eggNOG" id="COG0456">
    <property type="taxonomic scope" value="Bacteria"/>
</dbReference>
<dbReference type="Pfam" id="PF00583">
    <property type="entry name" value="Acetyltransf_1"/>
    <property type="match status" value="1"/>
</dbReference>
<dbReference type="InterPro" id="IPR016181">
    <property type="entry name" value="Acyl_CoA_acyltransferase"/>
</dbReference>
<dbReference type="AlphaFoldDB" id="I4D3Z5"/>
<dbReference type="SUPFAM" id="SSF55729">
    <property type="entry name" value="Acyl-CoA N-acyltransferases (Nat)"/>
    <property type="match status" value="1"/>
</dbReference>
<gene>
    <name evidence="2" type="ordered locus">Desaci_1506</name>
</gene>
<dbReference type="EMBL" id="CP003639">
    <property type="protein sequence ID" value="AFM40519.1"/>
    <property type="molecule type" value="Genomic_DNA"/>
</dbReference>
<accession>I4D3Z5</accession>
<keyword evidence="2" id="KW-0808">Transferase</keyword>
<dbReference type="CDD" id="cd04301">
    <property type="entry name" value="NAT_SF"/>
    <property type="match status" value="1"/>
</dbReference>
<dbReference type="STRING" id="646529.Desaci_1506"/>
<reference evidence="2 3" key="1">
    <citation type="journal article" date="2012" name="J. Bacteriol.">
        <title>Complete genome sequences of Desulfosporosinus orientis DSM765T, Desulfosporosinus youngiae DSM17734T, Desulfosporosinus meridiei DSM13257T, and Desulfosporosinus acidiphilus DSM22704T.</title>
        <authorList>
            <person name="Pester M."/>
            <person name="Brambilla E."/>
            <person name="Alazard D."/>
            <person name="Rattei T."/>
            <person name="Weinmaier T."/>
            <person name="Han J."/>
            <person name="Lucas S."/>
            <person name="Lapidus A."/>
            <person name="Cheng J.F."/>
            <person name="Goodwin L."/>
            <person name="Pitluck S."/>
            <person name="Peters L."/>
            <person name="Ovchinnikova G."/>
            <person name="Teshima H."/>
            <person name="Detter J.C."/>
            <person name="Han C.S."/>
            <person name="Tapia R."/>
            <person name="Land M.L."/>
            <person name="Hauser L."/>
            <person name="Kyrpides N.C."/>
            <person name="Ivanova N.N."/>
            <person name="Pagani I."/>
            <person name="Huntmann M."/>
            <person name="Wei C.L."/>
            <person name="Davenport K.W."/>
            <person name="Daligault H."/>
            <person name="Chain P.S."/>
            <person name="Chen A."/>
            <person name="Mavromatis K."/>
            <person name="Markowitz V."/>
            <person name="Szeto E."/>
            <person name="Mikhailova N."/>
            <person name="Pati A."/>
            <person name="Wagner M."/>
            <person name="Woyke T."/>
            <person name="Ollivier B."/>
            <person name="Klenk H.P."/>
            <person name="Spring S."/>
            <person name="Loy A."/>
        </authorList>
    </citation>
    <scope>NUCLEOTIDE SEQUENCE [LARGE SCALE GENOMIC DNA]</scope>
    <source>
        <strain evidence="3">DSM 22704 / JCM 16185 / SJ4</strain>
    </source>
</reference>
<sequence length="162" mass="18580">MSKIIIQRAESKNSPDLTLISFASKRYWNYPEEYFDVWKQELTITPDYIKNNLVYIAEVEGKITGYFSIVEVKGDFRAGKVLVRKGYWLDHLFIRPEFIGEGIGTELISFAVNLCGQKSIGRLFIFSDPNAKGFYEKIGARYIEESASSIQGRSVLLYELVI</sequence>
<evidence type="ECO:0000259" key="1">
    <source>
        <dbReference type="PROSITE" id="PS51186"/>
    </source>
</evidence>
<dbReference type="InterPro" id="IPR000182">
    <property type="entry name" value="GNAT_dom"/>
</dbReference>
<keyword evidence="3" id="KW-1185">Reference proteome</keyword>
<feature type="domain" description="N-acetyltransferase" evidence="1">
    <location>
        <begin position="4"/>
        <end position="162"/>
    </location>
</feature>
<evidence type="ECO:0000313" key="3">
    <source>
        <dbReference type="Proteomes" id="UP000002892"/>
    </source>
</evidence>
<dbReference type="PROSITE" id="PS51186">
    <property type="entry name" value="GNAT"/>
    <property type="match status" value="1"/>
</dbReference>
<organism evidence="2 3">
    <name type="scientific">Desulfosporosinus acidiphilus (strain DSM 22704 / JCM 16185 / SJ4)</name>
    <dbReference type="NCBI Taxonomy" id="646529"/>
    <lineage>
        <taxon>Bacteria</taxon>
        <taxon>Bacillati</taxon>
        <taxon>Bacillota</taxon>
        <taxon>Clostridia</taxon>
        <taxon>Eubacteriales</taxon>
        <taxon>Desulfitobacteriaceae</taxon>
        <taxon>Desulfosporosinus</taxon>
    </lineage>
</organism>
<proteinExistence type="predicted"/>
<dbReference type="GO" id="GO:0016747">
    <property type="term" value="F:acyltransferase activity, transferring groups other than amino-acyl groups"/>
    <property type="evidence" value="ECO:0007669"/>
    <property type="project" value="InterPro"/>
</dbReference>
<evidence type="ECO:0000313" key="2">
    <source>
        <dbReference type="EMBL" id="AFM40519.1"/>
    </source>
</evidence>
<dbReference type="KEGG" id="dai:Desaci_1506"/>
<name>I4D3Z5_DESAJ</name>